<feature type="region of interest" description="Disordered" evidence="1">
    <location>
        <begin position="249"/>
        <end position="282"/>
    </location>
</feature>
<evidence type="ECO:0000256" key="1">
    <source>
        <dbReference type="SAM" id="MobiDB-lite"/>
    </source>
</evidence>
<organism evidence="3 4">
    <name type="scientific">Orbilia oligospora</name>
    <name type="common">Nematode-trapping fungus</name>
    <name type="synonym">Arthrobotrys oligospora</name>
    <dbReference type="NCBI Taxonomy" id="2813651"/>
    <lineage>
        <taxon>Eukaryota</taxon>
        <taxon>Fungi</taxon>
        <taxon>Dikarya</taxon>
        <taxon>Ascomycota</taxon>
        <taxon>Pezizomycotina</taxon>
        <taxon>Orbiliomycetes</taxon>
        <taxon>Orbiliales</taxon>
        <taxon>Orbiliaceae</taxon>
        <taxon>Orbilia</taxon>
    </lineage>
</organism>
<keyword evidence="2" id="KW-0732">Signal</keyword>
<evidence type="ECO:0000256" key="2">
    <source>
        <dbReference type="SAM" id="SignalP"/>
    </source>
</evidence>
<proteinExistence type="predicted"/>
<sequence>MKCNLIALPFVLATVSANALVGHDHELERRSTNSIPKGCRLATLTRTRTVTTVYTTVVTVESVFCGGALKPTSTERPAPVPVEAEAEVATEAPPLTSSKPLPGACRTSIITTVSNNVKVPTSVKICPYPPFTFTIPKESPSPIGKPSTEEEPVDEEVPIDKPPTSTVLLDGACVTRTTEIVSDKKTITTVTTACPYPDRKPLVSKSPIPIKKTQSTELLDGACVTRTTEIISNKTPITTVTTFCPRLIQDPQITDSPSRVTPRPTASPSPKGTEEGLIEADDDTTSTALLDGACVTRTTEIVSNKKTVTTTITACPILNREDPTTTPKPNIPKPTPLGKGTGCPPSRIQKVHLTCLGEKKKKCKTPCTSTVTVTSSGACSCIGAKALVTGTTLGPIMCPDYCGCKTSTTWEFPAACKTLKAKPPKPTVNDDEEDGYGSGGY</sequence>
<dbReference type="Proteomes" id="UP000472727">
    <property type="component" value="Unassembled WGS sequence"/>
</dbReference>
<gene>
    <name evidence="3" type="ORF">TWF106_011631</name>
</gene>
<name>A0A7C8UH59_ORBOL</name>
<protein>
    <submittedName>
        <fullName evidence="3">Uncharacterized protein</fullName>
    </submittedName>
</protein>
<feature type="region of interest" description="Disordered" evidence="1">
    <location>
        <begin position="137"/>
        <end position="164"/>
    </location>
</feature>
<feature type="region of interest" description="Disordered" evidence="1">
    <location>
        <begin position="422"/>
        <end position="441"/>
    </location>
</feature>
<feature type="signal peptide" evidence="2">
    <location>
        <begin position="1"/>
        <end position="19"/>
    </location>
</feature>
<dbReference type="EMBL" id="WIWS01000097">
    <property type="protein sequence ID" value="KAF3207818.1"/>
    <property type="molecule type" value="Genomic_DNA"/>
</dbReference>
<accession>A0A7C8UH59</accession>
<comment type="caution">
    <text evidence="3">The sequence shown here is derived from an EMBL/GenBank/DDBJ whole genome shotgun (WGS) entry which is preliminary data.</text>
</comment>
<evidence type="ECO:0000313" key="4">
    <source>
        <dbReference type="Proteomes" id="UP000472727"/>
    </source>
</evidence>
<feature type="chain" id="PRO_5029022608" evidence="2">
    <location>
        <begin position="20"/>
        <end position="441"/>
    </location>
</feature>
<dbReference type="AlphaFoldDB" id="A0A7C8UH59"/>
<feature type="region of interest" description="Disordered" evidence="1">
    <location>
        <begin position="319"/>
        <end position="344"/>
    </location>
</feature>
<reference evidence="3 4" key="1">
    <citation type="submission" date="2019-06" db="EMBL/GenBank/DDBJ databases">
        <authorList>
            <person name="Palmer J.M."/>
        </authorList>
    </citation>
    <scope>NUCLEOTIDE SEQUENCE [LARGE SCALE GENOMIC DNA]</scope>
    <source>
        <strain evidence="3 4">TWF106</strain>
    </source>
</reference>
<evidence type="ECO:0000313" key="3">
    <source>
        <dbReference type="EMBL" id="KAF3207818.1"/>
    </source>
</evidence>
<feature type="compositionally biased region" description="Polar residues" evidence="1">
    <location>
        <begin position="251"/>
        <end position="270"/>
    </location>
</feature>